<comment type="caution">
    <text evidence="1">The sequence shown here is derived from an EMBL/GenBank/DDBJ whole genome shotgun (WGS) entry which is preliminary data.</text>
</comment>
<evidence type="ECO:0000313" key="2">
    <source>
        <dbReference type="Proteomes" id="UP000054776"/>
    </source>
</evidence>
<organism evidence="1 2">
    <name type="scientific">Trichinella spiralis</name>
    <name type="common">Trichina worm</name>
    <dbReference type="NCBI Taxonomy" id="6334"/>
    <lineage>
        <taxon>Eukaryota</taxon>
        <taxon>Metazoa</taxon>
        <taxon>Ecdysozoa</taxon>
        <taxon>Nematoda</taxon>
        <taxon>Enoplea</taxon>
        <taxon>Dorylaimia</taxon>
        <taxon>Trichinellida</taxon>
        <taxon>Trichinellidae</taxon>
        <taxon>Trichinella</taxon>
    </lineage>
</organism>
<dbReference type="EMBL" id="JYDH01000081">
    <property type="protein sequence ID" value="KRY33456.1"/>
    <property type="molecule type" value="Genomic_DNA"/>
</dbReference>
<dbReference type="InParanoid" id="A0A0V1B914"/>
<dbReference type="AlphaFoldDB" id="A0A0V1B914"/>
<dbReference type="Proteomes" id="UP000054776">
    <property type="component" value="Unassembled WGS sequence"/>
</dbReference>
<proteinExistence type="predicted"/>
<dbReference type="OrthoDB" id="10554623at2759"/>
<sequence>MKQNSASDEIREQICVRLYKIRNVIFLRVSCYSRAFNIRLLLSFPTCSGAKPVKLHGDYWHILQGNWYFLSWFLLTHEAKHGERERAKQLFDVVEVPRQENSEKTHAVGLLIPFQKGALQRREPVHDIQLVGGGGLSAIIRLENKLPQTPTGHPMNLLTACRCP</sequence>
<keyword evidence="2" id="KW-1185">Reference proteome</keyword>
<gene>
    <name evidence="1" type="ORF">T01_5607</name>
</gene>
<evidence type="ECO:0000313" key="1">
    <source>
        <dbReference type="EMBL" id="KRY33456.1"/>
    </source>
</evidence>
<accession>A0A0V1B914</accession>
<protein>
    <submittedName>
        <fullName evidence="1">Uncharacterized protein</fullName>
    </submittedName>
</protein>
<reference evidence="1 2" key="1">
    <citation type="submission" date="2015-01" db="EMBL/GenBank/DDBJ databases">
        <title>Evolution of Trichinella species and genotypes.</title>
        <authorList>
            <person name="Korhonen P.K."/>
            <person name="Edoardo P."/>
            <person name="Giuseppe L.R."/>
            <person name="Gasser R.B."/>
        </authorList>
    </citation>
    <scope>NUCLEOTIDE SEQUENCE [LARGE SCALE GENOMIC DNA]</scope>
    <source>
        <strain evidence="1">ISS3</strain>
    </source>
</reference>
<name>A0A0V1B914_TRISP</name>